<dbReference type="EMBL" id="DVJN01000189">
    <property type="protein sequence ID" value="HIS93249.1"/>
    <property type="molecule type" value="Genomic_DNA"/>
</dbReference>
<keyword evidence="2" id="KW-0805">Transcription regulation</keyword>
<reference evidence="5" key="2">
    <citation type="journal article" date="2021" name="PeerJ">
        <title>Extensive microbial diversity within the chicken gut microbiome revealed by metagenomics and culture.</title>
        <authorList>
            <person name="Gilroy R."/>
            <person name="Ravi A."/>
            <person name="Getino M."/>
            <person name="Pursley I."/>
            <person name="Horton D.L."/>
            <person name="Alikhan N.F."/>
            <person name="Baker D."/>
            <person name="Gharbi K."/>
            <person name="Hall N."/>
            <person name="Watson M."/>
            <person name="Adriaenssens E.M."/>
            <person name="Foster-Nyarko E."/>
            <person name="Jarju S."/>
            <person name="Secka A."/>
            <person name="Antonio M."/>
            <person name="Oren A."/>
            <person name="Chaudhuri R.R."/>
            <person name="La Ragione R."/>
            <person name="Hildebrand F."/>
            <person name="Pallen M.J."/>
        </authorList>
    </citation>
    <scope>NUCLEOTIDE SEQUENCE</scope>
    <source>
        <strain evidence="5">13766</strain>
    </source>
</reference>
<evidence type="ECO:0000256" key="1">
    <source>
        <dbReference type="ARBA" id="ARBA00022814"/>
    </source>
</evidence>
<dbReference type="CDD" id="cd06091">
    <property type="entry name" value="KOW_NusG"/>
    <property type="match status" value="1"/>
</dbReference>
<evidence type="ECO:0000256" key="3">
    <source>
        <dbReference type="ARBA" id="ARBA00023163"/>
    </source>
</evidence>
<dbReference type="InterPro" id="IPR043425">
    <property type="entry name" value="NusG-like"/>
</dbReference>
<dbReference type="GO" id="GO:0006354">
    <property type="term" value="P:DNA-templated transcription elongation"/>
    <property type="evidence" value="ECO:0007669"/>
    <property type="project" value="InterPro"/>
</dbReference>
<dbReference type="Gene3D" id="3.30.70.940">
    <property type="entry name" value="NusG, N-terminal domain"/>
    <property type="match status" value="1"/>
</dbReference>
<dbReference type="Gene3D" id="2.30.30.30">
    <property type="match status" value="1"/>
</dbReference>
<dbReference type="InterPro" id="IPR036735">
    <property type="entry name" value="NGN_dom_sf"/>
</dbReference>
<feature type="domain" description="NusG-like N-terminal" evidence="4">
    <location>
        <begin position="10"/>
        <end position="85"/>
    </location>
</feature>
<organism evidence="5 6">
    <name type="scientific">Candidatus Alectryocaccomicrobium excrementavium</name>
    <dbReference type="NCBI Taxonomy" id="2840668"/>
    <lineage>
        <taxon>Bacteria</taxon>
        <taxon>Bacillati</taxon>
        <taxon>Bacillota</taxon>
        <taxon>Clostridia</taxon>
        <taxon>Candidatus Alectryocaccomicrobium</taxon>
    </lineage>
</organism>
<dbReference type="PANTHER" id="PTHR30265:SF4">
    <property type="entry name" value="KOW MOTIF FAMILY PROTEIN, EXPRESSED"/>
    <property type="match status" value="1"/>
</dbReference>
<keyword evidence="3" id="KW-0804">Transcription</keyword>
<gene>
    <name evidence="5" type="ORF">IAA84_09565</name>
</gene>
<dbReference type="InterPro" id="IPR014722">
    <property type="entry name" value="Rib_uL2_dom2"/>
</dbReference>
<evidence type="ECO:0000313" key="5">
    <source>
        <dbReference type="EMBL" id="HIS93249.1"/>
    </source>
</evidence>
<reference evidence="5" key="1">
    <citation type="submission" date="2020-10" db="EMBL/GenBank/DDBJ databases">
        <authorList>
            <person name="Gilroy R."/>
        </authorList>
    </citation>
    <scope>NUCLEOTIDE SEQUENCE</scope>
    <source>
        <strain evidence="5">13766</strain>
    </source>
</reference>
<dbReference type="SUPFAM" id="SSF82679">
    <property type="entry name" value="N-utilization substance G protein NusG, N-terminal domain"/>
    <property type="match status" value="1"/>
</dbReference>
<protein>
    <recommendedName>
        <fullName evidence="4">NusG-like N-terminal domain-containing protein</fullName>
    </recommendedName>
</protein>
<accession>A0A9D1G1B8</accession>
<dbReference type="Pfam" id="PF02357">
    <property type="entry name" value="NusG"/>
    <property type="match status" value="1"/>
</dbReference>
<dbReference type="InterPro" id="IPR008991">
    <property type="entry name" value="Translation_prot_SH3-like_sf"/>
</dbReference>
<proteinExistence type="predicted"/>
<dbReference type="PANTHER" id="PTHR30265">
    <property type="entry name" value="RHO-INTERACTING TRANSCRIPTION TERMINATION FACTOR NUSG"/>
    <property type="match status" value="1"/>
</dbReference>
<name>A0A9D1G1B8_9FIRM</name>
<evidence type="ECO:0000256" key="2">
    <source>
        <dbReference type="ARBA" id="ARBA00023015"/>
    </source>
</evidence>
<comment type="caution">
    <text evidence="5">The sequence shown here is derived from an EMBL/GenBank/DDBJ whole genome shotgun (WGS) entry which is preliminary data.</text>
</comment>
<dbReference type="InterPro" id="IPR006645">
    <property type="entry name" value="NGN-like_dom"/>
</dbReference>
<dbReference type="Proteomes" id="UP000824140">
    <property type="component" value="Unassembled WGS sequence"/>
</dbReference>
<dbReference type="SUPFAM" id="SSF50104">
    <property type="entry name" value="Translation proteins SH3-like domain"/>
    <property type="match status" value="1"/>
</dbReference>
<sequence>MDDYQYVRCLFCKTGKEEMVVRAVEEKNWGHALFPKRAKRVRVNGQWQQVLTPLLPGYVFVYFSADSVLYEAFSDLQYVIRVLRYDADEEADVLLGRDREFADWIWRQNGEIGIMKAVQVGDKVEIIDTAFQKLRGTITKMDKRRKTVRVELNTEGAIKGIWLAYDIVSPV</sequence>
<evidence type="ECO:0000313" key="6">
    <source>
        <dbReference type="Proteomes" id="UP000824140"/>
    </source>
</evidence>
<dbReference type="AlphaFoldDB" id="A0A9D1G1B8"/>
<dbReference type="GO" id="GO:0031564">
    <property type="term" value="P:transcription antitermination"/>
    <property type="evidence" value="ECO:0007669"/>
    <property type="project" value="UniProtKB-KW"/>
</dbReference>
<evidence type="ECO:0000259" key="4">
    <source>
        <dbReference type="Pfam" id="PF02357"/>
    </source>
</evidence>
<keyword evidence="1" id="KW-0889">Transcription antitermination</keyword>